<organism evidence="2 3">
    <name type="scientific">Streptomyces lateritius</name>
    <dbReference type="NCBI Taxonomy" id="67313"/>
    <lineage>
        <taxon>Bacteria</taxon>
        <taxon>Bacillati</taxon>
        <taxon>Actinomycetota</taxon>
        <taxon>Actinomycetes</taxon>
        <taxon>Kitasatosporales</taxon>
        <taxon>Streptomycetaceae</taxon>
        <taxon>Streptomyces</taxon>
    </lineage>
</organism>
<dbReference type="EMBL" id="JBIBSM010000017">
    <property type="protein sequence ID" value="MFF8279848.1"/>
    <property type="molecule type" value="Genomic_DNA"/>
</dbReference>
<protein>
    <submittedName>
        <fullName evidence="2">Uncharacterized protein</fullName>
    </submittedName>
</protein>
<dbReference type="Proteomes" id="UP001603013">
    <property type="component" value="Unassembled WGS sequence"/>
</dbReference>
<keyword evidence="3" id="KW-1185">Reference proteome</keyword>
<reference evidence="2 3" key="1">
    <citation type="submission" date="2024-10" db="EMBL/GenBank/DDBJ databases">
        <title>The Natural Products Discovery Center: Release of the First 8490 Sequenced Strains for Exploring Actinobacteria Biosynthetic Diversity.</title>
        <authorList>
            <person name="Kalkreuter E."/>
            <person name="Kautsar S.A."/>
            <person name="Yang D."/>
            <person name="Bader C.D."/>
            <person name="Teijaro C.N."/>
            <person name="Fluegel L."/>
            <person name="Davis C.M."/>
            <person name="Simpson J.R."/>
            <person name="Lauterbach L."/>
            <person name="Steele A.D."/>
            <person name="Gui C."/>
            <person name="Meng S."/>
            <person name="Li G."/>
            <person name="Viehrig K."/>
            <person name="Ye F."/>
            <person name="Su P."/>
            <person name="Kiefer A.F."/>
            <person name="Nichols A."/>
            <person name="Cepeda A.J."/>
            <person name="Yan W."/>
            <person name="Fan B."/>
            <person name="Jiang Y."/>
            <person name="Adhikari A."/>
            <person name="Zheng C.-J."/>
            <person name="Schuster L."/>
            <person name="Cowan T.M."/>
            <person name="Smanski M.J."/>
            <person name="Chevrette M.G."/>
            <person name="De Carvalho L.P.S."/>
            <person name="Shen B."/>
        </authorList>
    </citation>
    <scope>NUCLEOTIDE SEQUENCE [LARGE SCALE GENOMIC DNA]</scope>
    <source>
        <strain evidence="2 3">NPDC015755</strain>
    </source>
</reference>
<proteinExistence type="predicted"/>
<name>A0ABW6YJ16_9ACTN</name>
<accession>A0ABW6YJ16</accession>
<evidence type="ECO:0000313" key="3">
    <source>
        <dbReference type="Proteomes" id="UP001603013"/>
    </source>
</evidence>
<sequence length="58" mass="6246">MTEDKREDRGSETTPSEAVGESGDEAARREADEAVVTDGEGAEEDRSDVSEQSSAERE</sequence>
<comment type="caution">
    <text evidence="2">The sequence shown here is derived from an EMBL/GenBank/DDBJ whole genome shotgun (WGS) entry which is preliminary data.</text>
</comment>
<evidence type="ECO:0000256" key="1">
    <source>
        <dbReference type="SAM" id="MobiDB-lite"/>
    </source>
</evidence>
<feature type="compositionally biased region" description="Basic and acidic residues" evidence="1">
    <location>
        <begin position="1"/>
        <end position="11"/>
    </location>
</feature>
<evidence type="ECO:0000313" key="2">
    <source>
        <dbReference type="EMBL" id="MFF8279848.1"/>
    </source>
</evidence>
<feature type="region of interest" description="Disordered" evidence="1">
    <location>
        <begin position="1"/>
        <end position="58"/>
    </location>
</feature>
<gene>
    <name evidence="2" type="ORF">ACF05T_27700</name>
</gene>
<dbReference type="RefSeq" id="WP_158993208.1">
    <property type="nucleotide sequence ID" value="NZ_BMTO01000007.1"/>
</dbReference>